<dbReference type="OrthoDB" id="77601at2759"/>
<feature type="region of interest" description="Disordered" evidence="4">
    <location>
        <begin position="150"/>
        <end position="169"/>
    </location>
</feature>
<sequence>MRRACLAAASILSKESGECIDAASAAIKVLEDDASTNAGRGSNLTEDGSVECDASIMDGHSGAFGAVGAVPGLRNAIEIAAHLAKEHLEGPQLLGRIPPIFLVGEGAREWALSKGIISQESSAEVDKWLVTERAKEQWFIYKAMLDDAKRGGGSSTDELPSCPGTMHQSLASSGEAQLFPEKGNGNGSMEILEVEVNKDAIMDTVGAICVDSLGHVASGASSGGIALKVKGRVGLAAMYGCGCWADSKGPFGAPFPVGCCVSGAGENLMRGFAARECCLSSSLSQAGPTSACTKILKAILKDRAQEFEDRGSGVLLVQADIHKEHSSNSERLSAVELVAAYSSSSFGIGYYGSSMNRPKVSILSSSRATNSKEVDHFGARFDLATME</sequence>
<dbReference type="FunFam" id="3.60.20.30:FF:000004">
    <property type="entry name" value="Putative threonine aspartase isoform A"/>
    <property type="match status" value="1"/>
</dbReference>
<dbReference type="GO" id="GO:0051604">
    <property type="term" value="P:protein maturation"/>
    <property type="evidence" value="ECO:0000318"/>
    <property type="project" value="GO_Central"/>
</dbReference>
<gene>
    <name evidence="5" type="ORF">AMTR_s00009p00262810</name>
</gene>
<evidence type="ECO:0008006" key="7">
    <source>
        <dbReference type="Google" id="ProtNLM"/>
    </source>
</evidence>
<dbReference type="OMA" id="RLWCAFT"/>
<name>W1NIY9_AMBTC</name>
<dbReference type="AlphaFoldDB" id="W1NIY9"/>
<proteinExistence type="predicted"/>
<evidence type="ECO:0000313" key="6">
    <source>
        <dbReference type="Proteomes" id="UP000017836"/>
    </source>
</evidence>
<feature type="site" description="Cleavage; by autolysis" evidence="3">
    <location>
        <begin position="203"/>
        <end position="204"/>
    </location>
</feature>
<dbReference type="eggNOG" id="KOG1592">
    <property type="taxonomic scope" value="Eukaryota"/>
</dbReference>
<dbReference type="InterPro" id="IPR037464">
    <property type="entry name" value="Taspase1"/>
</dbReference>
<dbReference type="EMBL" id="KI397501">
    <property type="protein sequence ID" value="ERM95164.1"/>
    <property type="molecule type" value="Genomic_DNA"/>
</dbReference>
<dbReference type="PANTHER" id="PTHR10188">
    <property type="entry name" value="L-ASPARAGINASE"/>
    <property type="match status" value="1"/>
</dbReference>
<evidence type="ECO:0000313" key="5">
    <source>
        <dbReference type="EMBL" id="ERM95164.1"/>
    </source>
</evidence>
<keyword evidence="6" id="KW-1185">Reference proteome</keyword>
<evidence type="ECO:0000256" key="1">
    <source>
        <dbReference type="ARBA" id="ARBA00011601"/>
    </source>
</evidence>
<dbReference type="HOGENOM" id="CLU_021603_5_0_1"/>
<dbReference type="GO" id="GO:0005737">
    <property type="term" value="C:cytoplasm"/>
    <property type="evidence" value="ECO:0000318"/>
    <property type="project" value="GO_Central"/>
</dbReference>
<evidence type="ECO:0000256" key="3">
    <source>
        <dbReference type="PIRSR" id="PIRSR600246-3"/>
    </source>
</evidence>
<protein>
    <recommendedName>
        <fullName evidence="7">Threonine aspartase</fullName>
    </recommendedName>
</protein>
<dbReference type="STRING" id="13333.W1NIY9"/>
<dbReference type="InterPro" id="IPR000246">
    <property type="entry name" value="Peptidase_T2"/>
</dbReference>
<dbReference type="GO" id="GO:0004298">
    <property type="term" value="F:threonine-type endopeptidase activity"/>
    <property type="evidence" value="ECO:0000318"/>
    <property type="project" value="GO_Central"/>
</dbReference>
<dbReference type="Gramene" id="ERM95164">
    <property type="protein sequence ID" value="ERM95164"/>
    <property type="gene ID" value="AMTR_s00009p00262810"/>
</dbReference>
<dbReference type="CDD" id="cd04514">
    <property type="entry name" value="Taspase1_like"/>
    <property type="match status" value="1"/>
</dbReference>
<dbReference type="SUPFAM" id="SSF56235">
    <property type="entry name" value="N-terminal nucleophile aminohydrolases (Ntn hydrolases)"/>
    <property type="match status" value="1"/>
</dbReference>
<feature type="active site" description="Nucleophile" evidence="2">
    <location>
        <position position="204"/>
    </location>
</feature>
<comment type="subunit">
    <text evidence="1">Heterotetramer of two alpha and two beta chains arranged as a dimer of alpha/beta heterodimers.</text>
</comment>
<dbReference type="Gene3D" id="3.60.20.30">
    <property type="entry name" value="(Glycosyl)asparaginase"/>
    <property type="match status" value="1"/>
</dbReference>
<accession>W1NIY9</accession>
<dbReference type="PANTHER" id="PTHR10188:SF8">
    <property type="entry name" value="THREONINE ASPARTASE 1"/>
    <property type="match status" value="1"/>
</dbReference>
<dbReference type="InterPro" id="IPR029055">
    <property type="entry name" value="Ntn_hydrolases_N"/>
</dbReference>
<reference evidence="6" key="1">
    <citation type="journal article" date="2013" name="Science">
        <title>The Amborella genome and the evolution of flowering plants.</title>
        <authorList>
            <consortium name="Amborella Genome Project"/>
        </authorList>
    </citation>
    <scope>NUCLEOTIDE SEQUENCE [LARGE SCALE GENOMIC DNA]</scope>
</reference>
<organism evidence="5 6">
    <name type="scientific">Amborella trichopoda</name>
    <dbReference type="NCBI Taxonomy" id="13333"/>
    <lineage>
        <taxon>Eukaryota</taxon>
        <taxon>Viridiplantae</taxon>
        <taxon>Streptophyta</taxon>
        <taxon>Embryophyta</taxon>
        <taxon>Tracheophyta</taxon>
        <taxon>Spermatophyta</taxon>
        <taxon>Magnoliopsida</taxon>
        <taxon>Amborellales</taxon>
        <taxon>Amborellaceae</taxon>
        <taxon>Amborella</taxon>
    </lineage>
</organism>
<evidence type="ECO:0000256" key="4">
    <source>
        <dbReference type="SAM" id="MobiDB-lite"/>
    </source>
</evidence>
<evidence type="ECO:0000256" key="2">
    <source>
        <dbReference type="PIRSR" id="PIRSR600246-1"/>
    </source>
</evidence>
<dbReference type="Pfam" id="PF01112">
    <property type="entry name" value="Asparaginase_2"/>
    <property type="match status" value="1"/>
</dbReference>
<dbReference type="Proteomes" id="UP000017836">
    <property type="component" value="Unassembled WGS sequence"/>
</dbReference>